<dbReference type="Pfam" id="PF00535">
    <property type="entry name" value="Glycos_transf_2"/>
    <property type="match status" value="1"/>
</dbReference>
<evidence type="ECO:0000313" key="7">
    <source>
        <dbReference type="Proteomes" id="UP000287224"/>
    </source>
</evidence>
<reference evidence="7" key="1">
    <citation type="submission" date="2018-12" db="EMBL/GenBank/DDBJ databases">
        <title>Tengunoibacter tsumagoiensis gen. nov., sp. nov., Dictyobacter kobayashii sp. nov., D. alpinus sp. nov., and D. joshuensis sp. nov. and description of Dictyobacteraceae fam. nov. within the order Ktedonobacterales isolated from Tengu-no-mugimeshi.</title>
        <authorList>
            <person name="Wang C.M."/>
            <person name="Zheng Y."/>
            <person name="Sakai Y."/>
            <person name="Toyoda A."/>
            <person name="Minakuchi Y."/>
            <person name="Abe K."/>
            <person name="Yokota A."/>
            <person name="Yabe S."/>
        </authorList>
    </citation>
    <scope>NUCLEOTIDE SEQUENCE [LARGE SCALE GENOMIC DNA]</scope>
    <source>
        <strain evidence="7">S-27</strain>
    </source>
</reference>
<dbReference type="Proteomes" id="UP000287224">
    <property type="component" value="Unassembled WGS sequence"/>
</dbReference>
<evidence type="ECO:0000313" key="6">
    <source>
        <dbReference type="EMBL" id="GCE02745.1"/>
    </source>
</evidence>
<dbReference type="AlphaFoldDB" id="A0A401Z7D0"/>
<evidence type="ECO:0000256" key="2">
    <source>
        <dbReference type="ARBA" id="ARBA00006739"/>
    </source>
</evidence>
<dbReference type="CDD" id="cd00761">
    <property type="entry name" value="Glyco_tranf_GTA_type"/>
    <property type="match status" value="1"/>
</dbReference>
<comment type="similarity">
    <text evidence="2">Belongs to the glycosyltransferase 2 family.</text>
</comment>
<feature type="domain" description="Glycosyltransferase 2-like" evidence="5">
    <location>
        <begin position="6"/>
        <end position="144"/>
    </location>
</feature>
<dbReference type="PANTHER" id="PTHR43179:SF12">
    <property type="entry name" value="GALACTOFURANOSYLTRANSFERASE GLFT2"/>
    <property type="match status" value="1"/>
</dbReference>
<dbReference type="GO" id="GO:0016757">
    <property type="term" value="F:glycosyltransferase activity"/>
    <property type="evidence" value="ECO:0007669"/>
    <property type="project" value="UniProtKB-KW"/>
</dbReference>
<dbReference type="RefSeq" id="WP_126594093.1">
    <property type="nucleotide sequence ID" value="NZ_BIFQ01000001.1"/>
</dbReference>
<gene>
    <name evidence="6" type="ORF">KDAU_00740</name>
</gene>
<comment type="caution">
    <text evidence="6">The sequence shown here is derived from an EMBL/GenBank/DDBJ whole genome shotgun (WGS) entry which is preliminary data.</text>
</comment>
<protein>
    <submittedName>
        <fullName evidence="6">Glycosyl transferase</fullName>
    </submittedName>
</protein>
<dbReference type="PANTHER" id="PTHR43179">
    <property type="entry name" value="RHAMNOSYLTRANSFERASE WBBL"/>
    <property type="match status" value="1"/>
</dbReference>
<organism evidence="6 7">
    <name type="scientific">Dictyobacter aurantiacus</name>
    <dbReference type="NCBI Taxonomy" id="1936993"/>
    <lineage>
        <taxon>Bacteria</taxon>
        <taxon>Bacillati</taxon>
        <taxon>Chloroflexota</taxon>
        <taxon>Ktedonobacteria</taxon>
        <taxon>Ktedonobacterales</taxon>
        <taxon>Dictyobacteraceae</taxon>
        <taxon>Dictyobacter</taxon>
    </lineage>
</organism>
<evidence type="ECO:0000259" key="5">
    <source>
        <dbReference type="Pfam" id="PF00535"/>
    </source>
</evidence>
<comment type="pathway">
    <text evidence="1">Cell wall biogenesis; cell wall polysaccharide biosynthesis.</text>
</comment>
<accession>A0A401Z7D0</accession>
<dbReference type="OrthoDB" id="9771846at2"/>
<dbReference type="InterPro" id="IPR001173">
    <property type="entry name" value="Glyco_trans_2-like"/>
</dbReference>
<dbReference type="SUPFAM" id="SSF53448">
    <property type="entry name" value="Nucleotide-diphospho-sugar transferases"/>
    <property type="match status" value="1"/>
</dbReference>
<dbReference type="EMBL" id="BIFQ01000001">
    <property type="protein sequence ID" value="GCE02745.1"/>
    <property type="molecule type" value="Genomic_DNA"/>
</dbReference>
<evidence type="ECO:0000256" key="1">
    <source>
        <dbReference type="ARBA" id="ARBA00004776"/>
    </source>
</evidence>
<sequence length="324" mass="37611">MGVDVSIVVPTYNRPAALERCLEALLLQRHPDFCYDILIVDNAVSMQTRQQIERWKQCGEQAGICIHYLSTARRGPAAARNVGWRQSTARIIAFTDDDCLPAPNWLQAGRAAFTGDIEAVTGRIVVPVPENPSDYELSTAQLENSEFATANCFYLRTTLECIGGFDERFTAAWREDSDLFFSLLEKKRRWVYAPEAIVLHPVRSGKWGISIQQQRKSMFNALLYKKHPRLYRDRIQSQPPWHYYRILGTYLCVMHSLLRRSKRQTVVGIGFWFWFTSRFCLRRLRNTNHRPEHVAEMIVTSVLIPPLSIFWRLRGAIKFRVIFL</sequence>
<evidence type="ECO:0000256" key="3">
    <source>
        <dbReference type="ARBA" id="ARBA00022676"/>
    </source>
</evidence>
<keyword evidence="4 6" id="KW-0808">Transferase</keyword>
<proteinExistence type="inferred from homology"/>
<dbReference type="Gene3D" id="3.90.550.10">
    <property type="entry name" value="Spore Coat Polysaccharide Biosynthesis Protein SpsA, Chain A"/>
    <property type="match status" value="1"/>
</dbReference>
<evidence type="ECO:0000256" key="4">
    <source>
        <dbReference type="ARBA" id="ARBA00022679"/>
    </source>
</evidence>
<dbReference type="InterPro" id="IPR029044">
    <property type="entry name" value="Nucleotide-diphossugar_trans"/>
</dbReference>
<name>A0A401Z7D0_9CHLR</name>
<keyword evidence="7" id="KW-1185">Reference proteome</keyword>
<keyword evidence="3" id="KW-0328">Glycosyltransferase</keyword>